<dbReference type="PANTHER" id="PTHR36741:SF1">
    <property type="entry name" value="OS07G0100500 PROTEIN"/>
    <property type="match status" value="1"/>
</dbReference>
<dbReference type="EMBL" id="QPKB01000004">
    <property type="protein sequence ID" value="RWR81552.1"/>
    <property type="molecule type" value="Genomic_DNA"/>
</dbReference>
<evidence type="ECO:0000313" key="3">
    <source>
        <dbReference type="Proteomes" id="UP000283530"/>
    </source>
</evidence>
<protein>
    <submittedName>
        <fullName evidence="2">Uncharacterized protein</fullName>
    </submittedName>
</protein>
<reference evidence="2 3" key="1">
    <citation type="journal article" date="2019" name="Nat. Plants">
        <title>Stout camphor tree genome fills gaps in understanding of flowering plant genome evolution.</title>
        <authorList>
            <person name="Chaw S.M."/>
            <person name="Liu Y.C."/>
            <person name="Wu Y.W."/>
            <person name="Wang H.Y."/>
            <person name="Lin C.I."/>
            <person name="Wu C.S."/>
            <person name="Ke H.M."/>
            <person name="Chang L.Y."/>
            <person name="Hsu C.Y."/>
            <person name="Yang H.T."/>
            <person name="Sudianto E."/>
            <person name="Hsu M.H."/>
            <person name="Wu K.P."/>
            <person name="Wang L.N."/>
            <person name="Leebens-Mack J.H."/>
            <person name="Tsai I.J."/>
        </authorList>
    </citation>
    <scope>NUCLEOTIDE SEQUENCE [LARGE SCALE GENOMIC DNA]</scope>
    <source>
        <strain evidence="3">cv. Chaw 1501</strain>
        <tissue evidence="2">Young leaves</tissue>
    </source>
</reference>
<feature type="compositionally biased region" description="Polar residues" evidence="1">
    <location>
        <begin position="332"/>
        <end position="342"/>
    </location>
</feature>
<feature type="compositionally biased region" description="Polar residues" evidence="1">
    <location>
        <begin position="713"/>
        <end position="724"/>
    </location>
</feature>
<accession>A0A443NSR2</accession>
<evidence type="ECO:0000256" key="1">
    <source>
        <dbReference type="SAM" id="MobiDB-lite"/>
    </source>
</evidence>
<feature type="region of interest" description="Disordered" evidence="1">
    <location>
        <begin position="688"/>
        <end position="724"/>
    </location>
</feature>
<sequence>MVCSRKDDLADDGGSHQEENHQVPDEKVSEAAHVGSSGQVDVPEEGGGGGSARREVGLAERLRDIFRDEGDGDLLIDQSGRDDGFLQWLQALDLHVVGACRADERLKPLLKLNVSSGAAEDRLLAHLSQHFEAAEVGLLARCLCVPLVSIRVGKVHLDIHTTQDNEYLHSEEGWGNLNLTLLPSSNLRISFIGDDCCTEKLSVLGSDSESSTVTIEDISADSSGRSFLMRFPGGQISYFWCSEKSKLVGAEMLTKMKDLLRKKPTLSQLTGISELRLDRFATHLRAYLLGSGSTIQSVPTVSSATVHSDPPELLPKAQSAFPSLKPSHPRGTASQPAKSHSALYQGSLSPRLNTFKDGLSRSSLFNRSGAREKFKRRGEGQCNNVSAIDNASMILTSTGSATQTSSGQTEDEKLSEGCSHLLPLSLPDTLPFIPPLSISPLSFHAPLTKIPTSSPSLFSPYYCWCPPCPTTLQYRVAPHLPPASSEPLSLPPFSSILTAARSSSSLQNPPLNLVNVPSLDLPAFFPDPLANISIPVSSFVAVPSSQQIPTFTPFMSDPIVHIPVIDVCSSGQGYLVSAGPTISTTIAPLLPNLVNPLIPEAESVMEKSARETLRLLIGSAQTNPTFMEMLPAALATTEKSLSCIHGKQQGALVVGSRGLYSGILDVGSAANGITSMGLMSLPAISVEGDASEGSSRRNGNEDLKNWEDDPTCMESQGEVSKTDK</sequence>
<dbReference type="Proteomes" id="UP000283530">
    <property type="component" value="Unassembled WGS sequence"/>
</dbReference>
<dbReference type="PANTHER" id="PTHR36741">
    <property type="entry name" value="OS07G0100500 PROTEIN"/>
    <property type="match status" value="1"/>
</dbReference>
<dbReference type="OrthoDB" id="1921521at2759"/>
<evidence type="ECO:0000313" key="2">
    <source>
        <dbReference type="EMBL" id="RWR81552.1"/>
    </source>
</evidence>
<gene>
    <name evidence="2" type="ORF">CKAN_01023900</name>
</gene>
<organism evidence="2 3">
    <name type="scientific">Cinnamomum micranthum f. kanehirae</name>
    <dbReference type="NCBI Taxonomy" id="337451"/>
    <lineage>
        <taxon>Eukaryota</taxon>
        <taxon>Viridiplantae</taxon>
        <taxon>Streptophyta</taxon>
        <taxon>Embryophyta</taxon>
        <taxon>Tracheophyta</taxon>
        <taxon>Spermatophyta</taxon>
        <taxon>Magnoliopsida</taxon>
        <taxon>Magnoliidae</taxon>
        <taxon>Laurales</taxon>
        <taxon>Lauraceae</taxon>
        <taxon>Cinnamomum</taxon>
    </lineage>
</organism>
<proteinExistence type="predicted"/>
<dbReference type="AlphaFoldDB" id="A0A443NSR2"/>
<name>A0A443NSR2_9MAGN</name>
<feature type="compositionally biased region" description="Basic and acidic residues" evidence="1">
    <location>
        <begin position="1"/>
        <end position="30"/>
    </location>
</feature>
<comment type="caution">
    <text evidence="2">The sequence shown here is derived from an EMBL/GenBank/DDBJ whole genome shotgun (WGS) entry which is preliminary data.</text>
</comment>
<feature type="region of interest" description="Disordered" evidence="1">
    <location>
        <begin position="303"/>
        <end position="342"/>
    </location>
</feature>
<feature type="region of interest" description="Disordered" evidence="1">
    <location>
        <begin position="1"/>
        <end position="54"/>
    </location>
</feature>
<feature type="compositionally biased region" description="Basic and acidic residues" evidence="1">
    <location>
        <begin position="694"/>
        <end position="707"/>
    </location>
</feature>
<keyword evidence="3" id="KW-1185">Reference proteome</keyword>